<dbReference type="GO" id="GO:0006567">
    <property type="term" value="P:L-threonine catabolic process"/>
    <property type="evidence" value="ECO:0007669"/>
    <property type="project" value="TreeGrafter"/>
</dbReference>
<evidence type="ECO:0000256" key="7">
    <source>
        <dbReference type="ARBA" id="ARBA00049406"/>
    </source>
</evidence>
<dbReference type="GO" id="GO:0004794">
    <property type="term" value="F:threonine deaminase activity"/>
    <property type="evidence" value="ECO:0007669"/>
    <property type="project" value="TreeGrafter"/>
</dbReference>
<proteinExistence type="predicted"/>
<sequence length="329" mass="34829">MSLKELSFIDREKIEDARRNLEGIVTKSPLLKLNTTFIRHSEYNLEGKKIYIKLENLQDVGSFKIRGAVNALRQKKLNSVQGVYTCSVGNFAHALAYGSSKLGVPCSAVVPPNYSKQKIMGAKAFGASIKVVEFDEFWQAMSTGDISGIDGTFIHPVCDEDVIAGHGTIGLEILEDLPDVNQIIVPFGGGGLACGIASAVRGYNVKVTPCEVDVAAPLKASQLAGKPTTCKSHTVNFVDGMSGTRVFDPMWNLINNLLEDSIALSLESIAGAMKILAEGNRVIAEGAGAAPIAAALSEQTAPGNIVCVVSGGNIDLNKFCTAMSGIVPE</sequence>
<comment type="catalytic activity">
    <reaction evidence="7">
        <text>L-serine = pyruvate + NH4(+)</text>
        <dbReference type="Rhea" id="RHEA:19169"/>
        <dbReference type="ChEBI" id="CHEBI:15361"/>
        <dbReference type="ChEBI" id="CHEBI:28938"/>
        <dbReference type="ChEBI" id="CHEBI:33384"/>
        <dbReference type="EC" id="4.3.1.17"/>
    </reaction>
</comment>
<keyword evidence="10" id="KW-1185">Reference proteome</keyword>
<dbReference type="GO" id="GO:0003941">
    <property type="term" value="F:L-serine ammonia-lyase activity"/>
    <property type="evidence" value="ECO:0007669"/>
    <property type="project" value="UniProtKB-EC"/>
</dbReference>
<dbReference type="PROSITE" id="PS00165">
    <property type="entry name" value="DEHYDRATASE_SER_THR"/>
    <property type="match status" value="1"/>
</dbReference>
<dbReference type="InterPro" id="IPR000634">
    <property type="entry name" value="Ser/Thr_deHydtase_PyrdxlP-BS"/>
</dbReference>
<evidence type="ECO:0000256" key="6">
    <source>
        <dbReference type="ARBA" id="ARBA00042605"/>
    </source>
</evidence>
<feature type="domain" description="Tryptophan synthase beta chain-like PALP" evidence="8">
    <location>
        <begin position="29"/>
        <end position="311"/>
    </location>
</feature>
<accession>A0A7I8VJ06</accession>
<gene>
    <name evidence="9" type="ORF">DGYR_LOCUS4008</name>
</gene>
<evidence type="ECO:0000256" key="1">
    <source>
        <dbReference type="ARBA" id="ARBA00001933"/>
    </source>
</evidence>
<dbReference type="Pfam" id="PF00291">
    <property type="entry name" value="PALP"/>
    <property type="match status" value="1"/>
</dbReference>
<dbReference type="InterPro" id="IPR001926">
    <property type="entry name" value="TrpB-like_PALP"/>
</dbReference>
<evidence type="ECO:0000256" key="2">
    <source>
        <dbReference type="ARBA" id="ARBA00012093"/>
    </source>
</evidence>
<dbReference type="PANTHER" id="PTHR48078">
    <property type="entry name" value="THREONINE DEHYDRATASE, MITOCHONDRIAL-RELATED"/>
    <property type="match status" value="1"/>
</dbReference>
<evidence type="ECO:0000256" key="3">
    <source>
        <dbReference type="ARBA" id="ARBA00022898"/>
    </source>
</evidence>
<keyword evidence="4" id="KW-0456">Lyase</keyword>
<dbReference type="GO" id="GO:0030170">
    <property type="term" value="F:pyridoxal phosphate binding"/>
    <property type="evidence" value="ECO:0007669"/>
    <property type="project" value="InterPro"/>
</dbReference>
<evidence type="ECO:0000313" key="10">
    <source>
        <dbReference type="Proteomes" id="UP000549394"/>
    </source>
</evidence>
<dbReference type="SUPFAM" id="SSF53686">
    <property type="entry name" value="Tryptophan synthase beta subunit-like PLP-dependent enzymes"/>
    <property type="match status" value="1"/>
</dbReference>
<keyword evidence="3" id="KW-0663">Pyridoxal phosphate</keyword>
<comment type="caution">
    <text evidence="9">The sequence shown here is derived from an EMBL/GenBank/DDBJ whole genome shotgun (WGS) entry which is preliminary data.</text>
</comment>
<organism evidence="9 10">
    <name type="scientific">Dimorphilus gyrociliatus</name>
    <dbReference type="NCBI Taxonomy" id="2664684"/>
    <lineage>
        <taxon>Eukaryota</taxon>
        <taxon>Metazoa</taxon>
        <taxon>Spiralia</taxon>
        <taxon>Lophotrochozoa</taxon>
        <taxon>Annelida</taxon>
        <taxon>Polychaeta</taxon>
        <taxon>Polychaeta incertae sedis</taxon>
        <taxon>Dinophilidae</taxon>
        <taxon>Dimorphilus</taxon>
    </lineage>
</organism>
<dbReference type="PANTHER" id="PTHR48078:SF6">
    <property type="entry name" value="L-THREONINE DEHYDRATASE CATABOLIC TDCB"/>
    <property type="match status" value="1"/>
</dbReference>
<dbReference type="EMBL" id="CAJFCJ010000006">
    <property type="protein sequence ID" value="CAD5115255.1"/>
    <property type="molecule type" value="Genomic_DNA"/>
</dbReference>
<evidence type="ECO:0000259" key="8">
    <source>
        <dbReference type="Pfam" id="PF00291"/>
    </source>
</evidence>
<dbReference type="OrthoDB" id="4418812at2759"/>
<dbReference type="EC" id="4.3.1.17" evidence="2"/>
<dbReference type="InterPro" id="IPR050147">
    <property type="entry name" value="Ser/Thr_Dehydratase"/>
</dbReference>
<dbReference type="InterPro" id="IPR036052">
    <property type="entry name" value="TrpB-like_PALP_sf"/>
</dbReference>
<reference evidence="9 10" key="1">
    <citation type="submission" date="2020-08" db="EMBL/GenBank/DDBJ databases">
        <authorList>
            <person name="Hejnol A."/>
        </authorList>
    </citation>
    <scope>NUCLEOTIDE SEQUENCE [LARGE SCALE GENOMIC DNA]</scope>
</reference>
<dbReference type="Gene3D" id="3.40.50.1100">
    <property type="match status" value="2"/>
</dbReference>
<dbReference type="GO" id="GO:0006565">
    <property type="term" value="P:L-serine catabolic process"/>
    <property type="evidence" value="ECO:0007669"/>
    <property type="project" value="TreeGrafter"/>
</dbReference>
<dbReference type="AlphaFoldDB" id="A0A7I8VJ06"/>
<comment type="cofactor">
    <cofactor evidence="1">
        <name>pyridoxal 5'-phosphate</name>
        <dbReference type="ChEBI" id="CHEBI:597326"/>
    </cofactor>
</comment>
<dbReference type="GO" id="GO:0009097">
    <property type="term" value="P:isoleucine biosynthetic process"/>
    <property type="evidence" value="ECO:0007669"/>
    <property type="project" value="TreeGrafter"/>
</dbReference>
<evidence type="ECO:0000256" key="4">
    <source>
        <dbReference type="ARBA" id="ARBA00023239"/>
    </source>
</evidence>
<dbReference type="Proteomes" id="UP000549394">
    <property type="component" value="Unassembled WGS sequence"/>
</dbReference>
<evidence type="ECO:0000256" key="5">
    <source>
        <dbReference type="ARBA" id="ARBA00041766"/>
    </source>
</evidence>
<name>A0A7I8VJ06_9ANNE</name>
<protein>
    <recommendedName>
        <fullName evidence="2">L-serine ammonia-lyase</fullName>
        <ecNumber evidence="2">4.3.1.17</ecNumber>
    </recommendedName>
    <alternativeName>
        <fullName evidence="5">L-serine deaminase</fullName>
    </alternativeName>
    <alternativeName>
        <fullName evidence="6">L-threonine dehydratase</fullName>
    </alternativeName>
</protein>
<evidence type="ECO:0000313" key="9">
    <source>
        <dbReference type="EMBL" id="CAD5115255.1"/>
    </source>
</evidence>